<comment type="caution">
    <text evidence="6">The sequence shown here is derived from an EMBL/GenBank/DDBJ whole genome shotgun (WGS) entry which is preliminary data.</text>
</comment>
<keyword evidence="7" id="KW-1185">Reference proteome</keyword>
<dbReference type="SUPFAM" id="SSF55895">
    <property type="entry name" value="Ribonuclease Rh-like"/>
    <property type="match status" value="1"/>
</dbReference>
<evidence type="ECO:0000313" key="7">
    <source>
        <dbReference type="Proteomes" id="UP000654370"/>
    </source>
</evidence>
<evidence type="ECO:0000256" key="4">
    <source>
        <dbReference type="RuleBase" id="RU004328"/>
    </source>
</evidence>
<dbReference type="GO" id="GO:0003723">
    <property type="term" value="F:RNA binding"/>
    <property type="evidence" value="ECO:0007669"/>
    <property type="project" value="InterPro"/>
</dbReference>
<protein>
    <submittedName>
        <fullName evidence="6">Uncharacterized protein</fullName>
    </submittedName>
</protein>
<evidence type="ECO:0000256" key="2">
    <source>
        <dbReference type="ARBA" id="ARBA00023157"/>
    </source>
</evidence>
<dbReference type="AlphaFoldDB" id="A0A8H7Q1S4"/>
<dbReference type="InterPro" id="IPR036430">
    <property type="entry name" value="RNase_T2-like_sf"/>
</dbReference>
<evidence type="ECO:0000313" key="6">
    <source>
        <dbReference type="EMBL" id="KAG2184844.1"/>
    </source>
</evidence>
<feature type="active site" evidence="3">
    <location>
        <position position="77"/>
    </location>
</feature>
<sequence length="277" mass="31441">MKLYITGLLAALAVTASANVSLQQQPFLGPVQSCNDSIVSCHWKEPANTCCSPKYGLVVFVQQWVENYGPDNEFTIHGLWPNNCNGGRAPNRGCDSSRAWNNVATILRNKNPNLYQRMKTFWPSYKGDDNWFWYVKLEQLVAPFPSIIHCFQSKRSHEWVKHGTCVSTLSPSCYGNEYSPYQDVIDYFEQVLFLREEYDVYGALNVAGISPGGYYSAKAMLDALRQGFGNSVKIDCDRYGQLSEVWLYFNVGGRTNYQMVDAEVASTCRGRVYYPKK</sequence>
<evidence type="ECO:0000256" key="1">
    <source>
        <dbReference type="ARBA" id="ARBA00007469"/>
    </source>
</evidence>
<name>A0A8H7Q1S4_MORIS</name>
<dbReference type="CDD" id="cd01061">
    <property type="entry name" value="RNase_T2_euk"/>
    <property type="match status" value="1"/>
</dbReference>
<keyword evidence="5" id="KW-0732">Signal</keyword>
<organism evidence="6 7">
    <name type="scientific">Mortierella isabellina</name>
    <name type="common">Filamentous fungus</name>
    <name type="synonym">Umbelopsis isabellina</name>
    <dbReference type="NCBI Taxonomy" id="91625"/>
    <lineage>
        <taxon>Eukaryota</taxon>
        <taxon>Fungi</taxon>
        <taxon>Fungi incertae sedis</taxon>
        <taxon>Mucoromycota</taxon>
        <taxon>Mucoromycotina</taxon>
        <taxon>Umbelopsidomycetes</taxon>
        <taxon>Umbelopsidales</taxon>
        <taxon>Umbelopsidaceae</taxon>
        <taxon>Umbelopsis</taxon>
    </lineage>
</organism>
<evidence type="ECO:0000256" key="5">
    <source>
        <dbReference type="SAM" id="SignalP"/>
    </source>
</evidence>
<proteinExistence type="inferred from homology"/>
<dbReference type="Proteomes" id="UP000654370">
    <property type="component" value="Unassembled WGS sequence"/>
</dbReference>
<feature type="chain" id="PRO_5034092796" evidence="5">
    <location>
        <begin position="19"/>
        <end position="277"/>
    </location>
</feature>
<dbReference type="PROSITE" id="PS00530">
    <property type="entry name" value="RNASE_T2_1"/>
    <property type="match status" value="1"/>
</dbReference>
<dbReference type="InterPro" id="IPR001568">
    <property type="entry name" value="RNase_T2-like"/>
</dbReference>
<feature type="active site" evidence="3">
    <location>
        <position position="162"/>
    </location>
</feature>
<accession>A0A8H7Q1S4</accession>
<dbReference type="PANTHER" id="PTHR11240">
    <property type="entry name" value="RIBONUCLEASE T2"/>
    <property type="match status" value="1"/>
</dbReference>
<dbReference type="GO" id="GO:0006401">
    <property type="term" value="P:RNA catabolic process"/>
    <property type="evidence" value="ECO:0007669"/>
    <property type="project" value="TreeGrafter"/>
</dbReference>
<dbReference type="OrthoDB" id="435754at2759"/>
<dbReference type="GO" id="GO:0005576">
    <property type="term" value="C:extracellular region"/>
    <property type="evidence" value="ECO:0007669"/>
    <property type="project" value="TreeGrafter"/>
</dbReference>
<keyword evidence="2" id="KW-1015">Disulfide bond</keyword>
<reference evidence="6" key="1">
    <citation type="submission" date="2020-12" db="EMBL/GenBank/DDBJ databases">
        <title>Metabolic potential, ecology and presence of endohyphal bacteria is reflected in genomic diversity of Mucoromycotina.</title>
        <authorList>
            <person name="Muszewska A."/>
            <person name="Okrasinska A."/>
            <person name="Steczkiewicz K."/>
            <person name="Drgas O."/>
            <person name="Orlowska M."/>
            <person name="Perlinska-Lenart U."/>
            <person name="Aleksandrzak-Piekarczyk T."/>
            <person name="Szatraj K."/>
            <person name="Zielenkiewicz U."/>
            <person name="Pilsyk S."/>
            <person name="Malc E."/>
            <person name="Mieczkowski P."/>
            <person name="Kruszewska J.S."/>
            <person name="Biernat P."/>
            <person name="Pawlowska J."/>
        </authorList>
    </citation>
    <scope>NUCLEOTIDE SEQUENCE</scope>
    <source>
        <strain evidence="6">WA0000067209</strain>
    </source>
</reference>
<evidence type="ECO:0000256" key="3">
    <source>
        <dbReference type="PIRSR" id="PIRSR633697-1"/>
    </source>
</evidence>
<dbReference type="Gene3D" id="3.90.730.10">
    <property type="entry name" value="Ribonuclease T2-like"/>
    <property type="match status" value="1"/>
</dbReference>
<dbReference type="Pfam" id="PF00445">
    <property type="entry name" value="Ribonuclease_T2"/>
    <property type="match status" value="1"/>
</dbReference>
<comment type="similarity">
    <text evidence="1 4">Belongs to the RNase T2 family.</text>
</comment>
<dbReference type="InterPro" id="IPR018188">
    <property type="entry name" value="RNase_T2_His_AS_1"/>
</dbReference>
<gene>
    <name evidence="6" type="ORF">INT43_000757</name>
</gene>
<dbReference type="PANTHER" id="PTHR11240:SF22">
    <property type="entry name" value="RIBONUCLEASE T2"/>
    <property type="match status" value="1"/>
</dbReference>
<feature type="active site" evidence="3">
    <location>
        <position position="158"/>
    </location>
</feature>
<dbReference type="EMBL" id="JAEPQZ010000002">
    <property type="protein sequence ID" value="KAG2184844.1"/>
    <property type="molecule type" value="Genomic_DNA"/>
</dbReference>
<dbReference type="InterPro" id="IPR033697">
    <property type="entry name" value="Ribonuclease_T2_eukaryotic"/>
</dbReference>
<feature type="signal peptide" evidence="5">
    <location>
        <begin position="1"/>
        <end position="18"/>
    </location>
</feature>
<dbReference type="GO" id="GO:0033897">
    <property type="term" value="F:ribonuclease T2 activity"/>
    <property type="evidence" value="ECO:0007669"/>
    <property type="project" value="InterPro"/>
</dbReference>